<reference evidence="2 3" key="1">
    <citation type="submission" date="2019-07" db="EMBL/GenBank/DDBJ databases">
        <title>Qingshengfaniella alkalisoli gen. nov., sp. nov., isolated from saline soil.</title>
        <authorList>
            <person name="Xu L."/>
            <person name="Huang X.-X."/>
            <person name="Sun J.-Q."/>
        </authorList>
    </citation>
    <scope>NUCLEOTIDE SEQUENCE [LARGE SCALE GENOMIC DNA]</scope>
    <source>
        <strain evidence="2 3">DSM 27279</strain>
    </source>
</reference>
<dbReference type="Proteomes" id="UP000318405">
    <property type="component" value="Unassembled WGS sequence"/>
</dbReference>
<evidence type="ECO:0000313" key="2">
    <source>
        <dbReference type="EMBL" id="TSH92864.1"/>
    </source>
</evidence>
<dbReference type="OrthoDB" id="8928404at2"/>
<gene>
    <name evidence="2" type="ORF">FOZ76_15835</name>
</gene>
<sequence>MTTCRRPPLRHRTLLAFATGLAVALATAAHADPRSLGHGVSTARADDGARLVFFSAGEPPGSDGGWSHDVFVARWDPATGEQAAPQRFISRDEAQEPVAVAQARDGNILVTFEDGHDARGSVTQRYGVYDAGLKPVLAYPNEVHPGGHSGHAAAVGERFVVFYSDEWVHGGGVDDLGSGYGVYAKVYDTRGREQHAVAVAHERREWWPTIAGGDTRAMLLWQQYVEGSQRARLNVAPLDPVSGELGTVRHVMSDVVYYVYNIAWMPQIRRFLMVATSGEHGAARLLDENGEVTASLDGLPATVREAGIAVAPTGDVAYTPAADGRLIQIRATPDSLQFAGTVRTADGRDVAWRPNGSTGLFTDDGLLDWFTLEDGELVKYRFDPAANETTGR</sequence>
<dbReference type="AlphaFoldDB" id="A0A556AIY3"/>
<feature type="signal peptide" evidence="1">
    <location>
        <begin position="1"/>
        <end position="31"/>
    </location>
</feature>
<dbReference type="RefSeq" id="WP_143949230.1">
    <property type="nucleotide sequence ID" value="NZ_BAABMB010000001.1"/>
</dbReference>
<keyword evidence="3" id="KW-1185">Reference proteome</keyword>
<protein>
    <submittedName>
        <fullName evidence="2">Uncharacterized protein</fullName>
    </submittedName>
</protein>
<dbReference type="SUPFAM" id="SSF50952">
    <property type="entry name" value="Soluble quinoprotein glucose dehydrogenase"/>
    <property type="match status" value="1"/>
</dbReference>
<comment type="caution">
    <text evidence="2">The sequence shown here is derived from an EMBL/GenBank/DDBJ whole genome shotgun (WGS) entry which is preliminary data.</text>
</comment>
<name>A0A556AIY3_9BURK</name>
<evidence type="ECO:0000313" key="3">
    <source>
        <dbReference type="Proteomes" id="UP000318405"/>
    </source>
</evidence>
<dbReference type="InterPro" id="IPR011041">
    <property type="entry name" value="Quinoprot_gluc/sorb_DH_b-prop"/>
</dbReference>
<organism evidence="2 3">
    <name type="scientific">Verticiella sediminum</name>
    <dbReference type="NCBI Taxonomy" id="1247510"/>
    <lineage>
        <taxon>Bacteria</taxon>
        <taxon>Pseudomonadati</taxon>
        <taxon>Pseudomonadota</taxon>
        <taxon>Betaproteobacteria</taxon>
        <taxon>Burkholderiales</taxon>
        <taxon>Alcaligenaceae</taxon>
        <taxon>Verticiella</taxon>
    </lineage>
</organism>
<proteinExistence type="predicted"/>
<accession>A0A556AIY3</accession>
<keyword evidence="1" id="KW-0732">Signal</keyword>
<dbReference type="EMBL" id="VLTJ01000029">
    <property type="protein sequence ID" value="TSH92864.1"/>
    <property type="molecule type" value="Genomic_DNA"/>
</dbReference>
<evidence type="ECO:0000256" key="1">
    <source>
        <dbReference type="SAM" id="SignalP"/>
    </source>
</evidence>
<feature type="chain" id="PRO_5021960246" evidence="1">
    <location>
        <begin position="32"/>
        <end position="392"/>
    </location>
</feature>